<gene>
    <name evidence="1" type="ORF">AVEN_169089_1</name>
</gene>
<keyword evidence="2" id="KW-1185">Reference proteome</keyword>
<protein>
    <submittedName>
        <fullName evidence="1">Uncharacterized protein</fullName>
    </submittedName>
</protein>
<sequence>MVSAIFMQNGVSPHFANPVKLLLSMHFGSDRIISPHFPTNRAPRSPDLIPCDFWLWSYPKHFVFSSPIAKLAELKTRTAQQIHNIHTDILRSVVERDFSRFELVAENGGQHTEHILSKYCKN</sequence>
<dbReference type="AlphaFoldDB" id="A0A4Y2MJA9"/>
<dbReference type="OrthoDB" id="6436543at2759"/>
<evidence type="ECO:0000313" key="1">
    <source>
        <dbReference type="EMBL" id="GBN26504.1"/>
    </source>
</evidence>
<proteinExistence type="predicted"/>
<evidence type="ECO:0000313" key="2">
    <source>
        <dbReference type="Proteomes" id="UP000499080"/>
    </source>
</evidence>
<dbReference type="Proteomes" id="UP000499080">
    <property type="component" value="Unassembled WGS sequence"/>
</dbReference>
<organism evidence="1 2">
    <name type="scientific">Araneus ventricosus</name>
    <name type="common">Orbweaver spider</name>
    <name type="synonym">Epeira ventricosa</name>
    <dbReference type="NCBI Taxonomy" id="182803"/>
    <lineage>
        <taxon>Eukaryota</taxon>
        <taxon>Metazoa</taxon>
        <taxon>Ecdysozoa</taxon>
        <taxon>Arthropoda</taxon>
        <taxon>Chelicerata</taxon>
        <taxon>Arachnida</taxon>
        <taxon>Araneae</taxon>
        <taxon>Araneomorphae</taxon>
        <taxon>Entelegynae</taxon>
        <taxon>Araneoidea</taxon>
        <taxon>Araneidae</taxon>
        <taxon>Araneus</taxon>
    </lineage>
</organism>
<accession>A0A4Y2MJA9</accession>
<dbReference type="Gene3D" id="3.30.420.10">
    <property type="entry name" value="Ribonuclease H-like superfamily/Ribonuclease H"/>
    <property type="match status" value="1"/>
</dbReference>
<dbReference type="InterPro" id="IPR036397">
    <property type="entry name" value="RNaseH_sf"/>
</dbReference>
<dbReference type="GO" id="GO:0003676">
    <property type="term" value="F:nucleic acid binding"/>
    <property type="evidence" value="ECO:0007669"/>
    <property type="project" value="InterPro"/>
</dbReference>
<name>A0A4Y2MJA9_ARAVE</name>
<dbReference type="EMBL" id="BGPR01007392">
    <property type="protein sequence ID" value="GBN26504.1"/>
    <property type="molecule type" value="Genomic_DNA"/>
</dbReference>
<dbReference type="PANTHER" id="PTHR47326">
    <property type="entry name" value="TRANSPOSABLE ELEMENT TC3 TRANSPOSASE-LIKE PROTEIN"/>
    <property type="match status" value="1"/>
</dbReference>
<reference evidence="1 2" key="1">
    <citation type="journal article" date="2019" name="Sci. Rep.">
        <title>Orb-weaving spider Araneus ventricosus genome elucidates the spidroin gene catalogue.</title>
        <authorList>
            <person name="Kono N."/>
            <person name="Nakamura H."/>
            <person name="Ohtoshi R."/>
            <person name="Moran D.A.P."/>
            <person name="Shinohara A."/>
            <person name="Yoshida Y."/>
            <person name="Fujiwara M."/>
            <person name="Mori M."/>
            <person name="Tomita M."/>
            <person name="Arakawa K."/>
        </authorList>
    </citation>
    <scope>NUCLEOTIDE SEQUENCE [LARGE SCALE GENOMIC DNA]</scope>
</reference>
<comment type="caution">
    <text evidence="1">The sequence shown here is derived from an EMBL/GenBank/DDBJ whole genome shotgun (WGS) entry which is preliminary data.</text>
</comment>
<dbReference type="PANTHER" id="PTHR47326:SF1">
    <property type="entry name" value="HTH PSQ-TYPE DOMAIN-CONTAINING PROTEIN"/>
    <property type="match status" value="1"/>
</dbReference>